<dbReference type="PANTHER" id="PTHR45681:SF6">
    <property type="entry name" value="POLYKETIDE SYNTHASE 37"/>
    <property type="match status" value="1"/>
</dbReference>
<dbReference type="GeneID" id="17258505"/>
<dbReference type="GO" id="GO:0016740">
    <property type="term" value="F:transferase activity"/>
    <property type="evidence" value="ECO:0007669"/>
    <property type="project" value="UniProtKB-KW"/>
</dbReference>
<keyword evidence="4" id="KW-1185">Reference proteome</keyword>
<dbReference type="EnsemblProtists" id="EOD12437">
    <property type="protein sequence ID" value="EOD12437"/>
    <property type="gene ID" value="EMIHUDRAFT_67143"/>
</dbReference>
<keyword evidence="1" id="KW-0808">Transferase</keyword>
<organism evidence="3 4">
    <name type="scientific">Emiliania huxleyi (strain CCMP1516)</name>
    <dbReference type="NCBI Taxonomy" id="280463"/>
    <lineage>
        <taxon>Eukaryota</taxon>
        <taxon>Haptista</taxon>
        <taxon>Haptophyta</taxon>
        <taxon>Prymnesiophyceae</taxon>
        <taxon>Isochrysidales</taxon>
        <taxon>Noelaerhabdaceae</taxon>
        <taxon>Emiliania</taxon>
    </lineage>
</organism>
<accession>A0A0D3IMF2</accession>
<dbReference type="Gene3D" id="3.40.50.150">
    <property type="entry name" value="Vaccinia Virus protein VP39"/>
    <property type="match status" value="1"/>
</dbReference>
<dbReference type="RefSeq" id="XP_005764864.1">
    <property type="nucleotide sequence ID" value="XM_005764807.1"/>
</dbReference>
<protein>
    <recommendedName>
        <fullName evidence="2">Methyltransferase type 12 domain-containing protein</fullName>
    </recommendedName>
</protein>
<proteinExistence type="predicted"/>
<dbReference type="HOGENOM" id="CLU_127212_0_0_1"/>
<evidence type="ECO:0000313" key="3">
    <source>
        <dbReference type="EnsemblProtists" id="EOD12437"/>
    </source>
</evidence>
<dbReference type="PaxDb" id="2903-EOD12435"/>
<dbReference type="InterPro" id="IPR029063">
    <property type="entry name" value="SAM-dependent_MTases_sf"/>
</dbReference>
<name>A0A0D3IMF2_EMIH1</name>
<dbReference type="RefSeq" id="XP_005764866.1">
    <property type="nucleotide sequence ID" value="XM_005764809.1"/>
</dbReference>
<dbReference type="GeneID" id="17258507"/>
<reference evidence="4" key="1">
    <citation type="journal article" date="2013" name="Nature">
        <title>Pan genome of the phytoplankton Emiliania underpins its global distribution.</title>
        <authorList>
            <person name="Read B.A."/>
            <person name="Kegel J."/>
            <person name="Klute M.J."/>
            <person name="Kuo A."/>
            <person name="Lefebvre S.C."/>
            <person name="Maumus F."/>
            <person name="Mayer C."/>
            <person name="Miller J."/>
            <person name="Monier A."/>
            <person name="Salamov A."/>
            <person name="Young J."/>
            <person name="Aguilar M."/>
            <person name="Claverie J.M."/>
            <person name="Frickenhaus S."/>
            <person name="Gonzalez K."/>
            <person name="Herman E.K."/>
            <person name="Lin Y.C."/>
            <person name="Napier J."/>
            <person name="Ogata H."/>
            <person name="Sarno A.F."/>
            <person name="Shmutz J."/>
            <person name="Schroeder D."/>
            <person name="de Vargas C."/>
            <person name="Verret F."/>
            <person name="von Dassow P."/>
            <person name="Valentin K."/>
            <person name="Van de Peer Y."/>
            <person name="Wheeler G."/>
            <person name="Dacks J.B."/>
            <person name="Delwiche C.F."/>
            <person name="Dyhrman S.T."/>
            <person name="Glockner G."/>
            <person name="John U."/>
            <person name="Richards T."/>
            <person name="Worden A.Z."/>
            <person name="Zhang X."/>
            <person name="Grigoriev I.V."/>
            <person name="Allen A.E."/>
            <person name="Bidle K."/>
            <person name="Borodovsky M."/>
            <person name="Bowler C."/>
            <person name="Brownlee C."/>
            <person name="Cock J.M."/>
            <person name="Elias M."/>
            <person name="Gladyshev V.N."/>
            <person name="Groth M."/>
            <person name="Guda C."/>
            <person name="Hadaegh A."/>
            <person name="Iglesias-Rodriguez M.D."/>
            <person name="Jenkins J."/>
            <person name="Jones B.M."/>
            <person name="Lawson T."/>
            <person name="Leese F."/>
            <person name="Lindquist E."/>
            <person name="Lobanov A."/>
            <person name="Lomsadze A."/>
            <person name="Malik S.B."/>
            <person name="Marsh M.E."/>
            <person name="Mackinder L."/>
            <person name="Mock T."/>
            <person name="Mueller-Roeber B."/>
            <person name="Pagarete A."/>
            <person name="Parker M."/>
            <person name="Probert I."/>
            <person name="Quesneville H."/>
            <person name="Raines C."/>
            <person name="Rensing S.A."/>
            <person name="Riano-Pachon D.M."/>
            <person name="Richier S."/>
            <person name="Rokitta S."/>
            <person name="Shiraiwa Y."/>
            <person name="Soanes D.M."/>
            <person name="van der Giezen M."/>
            <person name="Wahlund T.M."/>
            <person name="Williams B."/>
            <person name="Wilson W."/>
            <person name="Wolfe G."/>
            <person name="Wurch L.L."/>
        </authorList>
    </citation>
    <scope>NUCLEOTIDE SEQUENCE</scope>
</reference>
<evidence type="ECO:0000313" key="4">
    <source>
        <dbReference type="Proteomes" id="UP000013827"/>
    </source>
</evidence>
<dbReference type="KEGG" id="ehx:EMIHUDRAFT_67143"/>
<dbReference type="Pfam" id="PF08242">
    <property type="entry name" value="Methyltransf_12"/>
    <property type="match status" value="1"/>
</dbReference>
<dbReference type="Proteomes" id="UP000013827">
    <property type="component" value="Unassembled WGS sequence"/>
</dbReference>
<dbReference type="SUPFAM" id="SSF53335">
    <property type="entry name" value="S-adenosyl-L-methionine-dependent methyltransferases"/>
    <property type="match status" value="1"/>
</dbReference>
<reference evidence="3" key="2">
    <citation type="submission" date="2024-10" db="UniProtKB">
        <authorList>
            <consortium name="EnsemblProtists"/>
        </authorList>
    </citation>
    <scope>IDENTIFICATION</scope>
</reference>
<dbReference type="CDD" id="cd02440">
    <property type="entry name" value="AdoMet_MTases"/>
    <property type="match status" value="1"/>
</dbReference>
<sequence>MDAVLPVYQDAVVANFYNGVVLAAVEAVVAGLEDGRQLCVLEVGAGTGGTAAMVLPALQNACAQYLFTDVSEVFLLQAQQRFAEYAGFMRYELLNIDADPRLQGFALAQQHLAIATNVLHATPYICNTLAHCRQLLSPGGLLVVNEVLETNAFAQITFGMTDGWWLFA</sequence>
<feature type="domain" description="Methyltransferase type 12" evidence="2">
    <location>
        <begin position="41"/>
        <end position="142"/>
    </location>
</feature>
<evidence type="ECO:0000256" key="1">
    <source>
        <dbReference type="ARBA" id="ARBA00022679"/>
    </source>
</evidence>
<evidence type="ECO:0000259" key="2">
    <source>
        <dbReference type="Pfam" id="PF08242"/>
    </source>
</evidence>
<dbReference type="EnsemblProtists" id="EOD12435">
    <property type="protein sequence ID" value="EOD12435"/>
    <property type="gene ID" value="EMIHUDRAFT_67058"/>
</dbReference>
<dbReference type="AlphaFoldDB" id="A0A0D3IMF2"/>
<dbReference type="InterPro" id="IPR050444">
    <property type="entry name" value="Polyketide_Synthase"/>
</dbReference>
<dbReference type="KEGG" id="ehx:EMIHUDRAFT_67058"/>
<dbReference type="InterPro" id="IPR013217">
    <property type="entry name" value="Methyltransf_12"/>
</dbReference>
<dbReference type="STRING" id="2903.R1DD37"/>
<dbReference type="PANTHER" id="PTHR45681">
    <property type="entry name" value="POLYKETIDE SYNTHASE 44-RELATED"/>
    <property type="match status" value="1"/>
</dbReference>